<sequence length="794" mass="88221">MRELRQEQILSKGVFFLKRFRSRAVVLCAGALVVLALSVGVAGVVWIHRAMVASLPVVDGELSLAGLSAPVVVRRDAHGVPHIQAANQDDLMLAQGYVTAQERMWQMDMLRRNAAGELAEILGRVALEHDRMQRVLQFHNVADRVYRSLPADEQHRYQQYARGVNLYLAENAHRLPVEFRLMHYRPKPWRGEDTVLIGMNMVQMLDTHWDVKLAREKIAEDLKDPKLEGDLYPVGSWRDQPPTTAVADMTEPHPSPDAPDEDLNQSRNGSMRSGDETAASDLPTGDLPSAEELRGLRRAMGLAECAGCSPGSNNWVVSGKHTASGKPLLSNDMHLDLTVPNIWFMAELDAPGLHVAGVTLPGMPLVVAGHNEHIAWGFTALYADVQDLYVERLDGRGNYWAADGPEVSHGSWQPLAHAREVIHVRFGRDVPVDVELTAHGPLLSPITRTHKRAIALRWTLYDPALATIPMYAINTAANWQQFSSALEAWCWPTQNVVYADDAGHIGYQAVGKVPLRPGGLMGVPITDTRHEWQGYIPFDQMPHAYDPPSGLLATANSRVTANDTQYPLTLEWVDPYRAERIYQDLRGRNGLKREDMLAVQTDIYSAVDQELAHRFAYAIDRTEHVDSRLKQAADLMRSWDGRLTKDSAAASVVDRAREALWPLILKPKLGKDAALYQWSESNFAEEQIIMNGESANGAPSAWLPHGYRNWDALLTDAVRQGMDQGRATGDVSAWRYGRWHVVDLEHPLLKMIPMVKGWTGTGPAAAERGHDDGETSGARVWAKPAVHDGLERAG</sequence>
<dbReference type="PANTHER" id="PTHR34218:SF4">
    <property type="entry name" value="ACYL-HOMOSERINE LACTONE ACYLASE QUIP"/>
    <property type="match status" value="1"/>
</dbReference>
<comment type="similarity">
    <text evidence="1">Belongs to the peptidase S45 family.</text>
</comment>
<dbReference type="InterPro" id="IPR043146">
    <property type="entry name" value="Penicillin_amidase_N_B-knob"/>
</dbReference>
<organism evidence="6">
    <name type="scientific">mine drainage metagenome</name>
    <dbReference type="NCBI Taxonomy" id="410659"/>
    <lineage>
        <taxon>unclassified sequences</taxon>
        <taxon>metagenomes</taxon>
        <taxon>ecological metagenomes</taxon>
    </lineage>
</organism>
<dbReference type="Gene3D" id="1.10.439.10">
    <property type="entry name" value="Penicillin Amidohydrolase, domain 1"/>
    <property type="match status" value="1"/>
</dbReference>
<dbReference type="PANTHER" id="PTHR34218">
    <property type="entry name" value="PEPTIDASE S45 PENICILLIN AMIDASE"/>
    <property type="match status" value="1"/>
</dbReference>
<dbReference type="Pfam" id="PF01804">
    <property type="entry name" value="Penicil_amidase"/>
    <property type="match status" value="1"/>
</dbReference>
<protein>
    <submittedName>
        <fullName evidence="6">Penicillin amidase</fullName>
        <ecNumber evidence="6">3.5.1.11</ecNumber>
    </submittedName>
</protein>
<dbReference type="EMBL" id="CABQ01000064">
    <property type="protein sequence ID" value="CBI07101.1"/>
    <property type="molecule type" value="Genomic_DNA"/>
</dbReference>
<evidence type="ECO:0000256" key="3">
    <source>
        <dbReference type="ARBA" id="ARBA00023145"/>
    </source>
</evidence>
<dbReference type="InterPro" id="IPR014395">
    <property type="entry name" value="Pen/GL7ACA/AHL_acylase"/>
</dbReference>
<keyword evidence="3" id="KW-0865">Zymogen</keyword>
<comment type="caution">
    <text evidence="6">The sequence shown here is derived from an EMBL/GenBank/DDBJ whole genome shotgun (WGS) entry which is preliminary data.</text>
</comment>
<reference evidence="6" key="1">
    <citation type="submission" date="2009-10" db="EMBL/GenBank/DDBJ databases">
        <title>Diversity of trophic interactions inside an arsenic-rich microbial ecosystem.</title>
        <authorList>
            <person name="Bertin P.N."/>
            <person name="Heinrich-Salmeron A."/>
            <person name="Pelletier E."/>
            <person name="Goulhen-Chollet F."/>
            <person name="Arsene-Ploetze F."/>
            <person name="Gallien S."/>
            <person name="Calteau A."/>
            <person name="Vallenet D."/>
            <person name="Casiot C."/>
            <person name="Chane-Woon-Ming B."/>
            <person name="Giloteaux L."/>
            <person name="Barakat M."/>
            <person name="Bonnefoy V."/>
            <person name="Bruneel O."/>
            <person name="Chandler M."/>
            <person name="Cleiss J."/>
            <person name="Duran R."/>
            <person name="Elbaz-Poulichet F."/>
            <person name="Fonknechten N."/>
            <person name="Lauga B."/>
            <person name="Mornico D."/>
            <person name="Ortet P."/>
            <person name="Schaeffer C."/>
            <person name="Siguier P."/>
            <person name="Alexander Thil Smith A."/>
            <person name="Van Dorsselaer A."/>
            <person name="Weissenbach J."/>
            <person name="Medigue C."/>
            <person name="Le Paslier D."/>
        </authorList>
    </citation>
    <scope>NUCLEOTIDE SEQUENCE</scope>
</reference>
<evidence type="ECO:0000313" key="6">
    <source>
        <dbReference type="EMBL" id="CBI07101.1"/>
    </source>
</evidence>
<dbReference type="InterPro" id="IPR029055">
    <property type="entry name" value="Ntn_hydrolases_N"/>
</dbReference>
<dbReference type="InterPro" id="IPR023343">
    <property type="entry name" value="Penicillin_amidase_dom1"/>
</dbReference>
<evidence type="ECO:0000256" key="4">
    <source>
        <dbReference type="SAM" id="MobiDB-lite"/>
    </source>
</evidence>
<proteinExistence type="inferred from homology"/>
<dbReference type="GO" id="GO:0008953">
    <property type="term" value="F:penicillin amidase activity"/>
    <property type="evidence" value="ECO:0007669"/>
    <property type="project" value="UniProtKB-EC"/>
</dbReference>
<keyword evidence="5" id="KW-1133">Transmembrane helix</keyword>
<feature type="transmembrane region" description="Helical" evidence="5">
    <location>
        <begin position="24"/>
        <end position="47"/>
    </location>
</feature>
<dbReference type="CDD" id="cd03747">
    <property type="entry name" value="Ntn_PGA_like"/>
    <property type="match status" value="1"/>
</dbReference>
<dbReference type="AlphaFoldDB" id="E6QIN5"/>
<keyword evidence="5" id="KW-0472">Membrane</keyword>
<gene>
    <name evidence="6" type="ORF">CARN6_0415</name>
</gene>
<dbReference type="Gene3D" id="2.30.120.10">
    <property type="match status" value="1"/>
</dbReference>
<dbReference type="GO" id="GO:0017000">
    <property type="term" value="P:antibiotic biosynthetic process"/>
    <property type="evidence" value="ECO:0007669"/>
    <property type="project" value="InterPro"/>
</dbReference>
<dbReference type="Gene3D" id="3.60.20.10">
    <property type="entry name" value="Glutamine Phosphoribosylpyrophosphate, subunit 1, domain 1"/>
    <property type="match status" value="1"/>
</dbReference>
<evidence type="ECO:0000256" key="2">
    <source>
        <dbReference type="ARBA" id="ARBA00022801"/>
    </source>
</evidence>
<feature type="region of interest" description="Disordered" evidence="4">
    <location>
        <begin position="229"/>
        <end position="289"/>
    </location>
</feature>
<accession>E6QIN5</accession>
<evidence type="ECO:0000256" key="5">
    <source>
        <dbReference type="SAM" id="Phobius"/>
    </source>
</evidence>
<dbReference type="PIRSF" id="PIRSF001227">
    <property type="entry name" value="Pen_acylase"/>
    <property type="match status" value="1"/>
</dbReference>
<dbReference type="SUPFAM" id="SSF56235">
    <property type="entry name" value="N-terminal nucleophile aminohydrolases (Ntn hydrolases)"/>
    <property type="match status" value="1"/>
</dbReference>
<dbReference type="EC" id="3.5.1.11" evidence="6"/>
<keyword evidence="5" id="KW-0812">Transmembrane</keyword>
<name>E6QIN5_9ZZZZ</name>
<keyword evidence="2 6" id="KW-0378">Hydrolase</keyword>
<dbReference type="Gene3D" id="1.10.1400.10">
    <property type="match status" value="1"/>
</dbReference>
<evidence type="ECO:0000256" key="1">
    <source>
        <dbReference type="ARBA" id="ARBA00006586"/>
    </source>
</evidence>
<dbReference type="InterPro" id="IPR002692">
    <property type="entry name" value="S45"/>
</dbReference>
<dbReference type="InterPro" id="IPR043147">
    <property type="entry name" value="Penicillin_amidase_A-knob"/>
</dbReference>